<evidence type="ECO:0000256" key="4">
    <source>
        <dbReference type="SAM" id="SignalP"/>
    </source>
</evidence>
<accession>A0A1X7FY73</accession>
<dbReference type="PANTHER" id="PTHR12151:SF25">
    <property type="entry name" value="LINALOOL DEHYDRATASE_ISOMERASE DOMAIN-CONTAINING PROTEIN"/>
    <property type="match status" value="1"/>
</dbReference>
<dbReference type="Pfam" id="PF02630">
    <property type="entry name" value="SCO1-SenC"/>
    <property type="match status" value="1"/>
</dbReference>
<reference evidence="6" key="1">
    <citation type="submission" date="2017-04" db="EMBL/GenBank/DDBJ databases">
        <authorList>
            <person name="Varghese N."/>
            <person name="Submissions S."/>
        </authorList>
    </citation>
    <scope>NUCLEOTIDE SEQUENCE [LARGE SCALE GENOMIC DNA]</scope>
    <source>
        <strain evidence="6">B4P</strain>
    </source>
</reference>
<dbReference type="PANTHER" id="PTHR12151">
    <property type="entry name" value="ELECTRON TRANSPORT PROTIN SCO1/SENC FAMILY MEMBER"/>
    <property type="match status" value="1"/>
</dbReference>
<dbReference type="SUPFAM" id="SSF52833">
    <property type="entry name" value="Thioredoxin-like"/>
    <property type="match status" value="1"/>
</dbReference>
<evidence type="ECO:0000256" key="2">
    <source>
        <dbReference type="PIRSR" id="PIRSR603782-1"/>
    </source>
</evidence>
<evidence type="ECO:0000313" key="5">
    <source>
        <dbReference type="EMBL" id="SMF60898.1"/>
    </source>
</evidence>
<feature type="signal peptide" evidence="4">
    <location>
        <begin position="1"/>
        <end position="20"/>
    </location>
</feature>
<dbReference type="InterPro" id="IPR003782">
    <property type="entry name" value="SCO1/SenC"/>
</dbReference>
<dbReference type="CDD" id="cd02968">
    <property type="entry name" value="SCO"/>
    <property type="match status" value="1"/>
</dbReference>
<protein>
    <submittedName>
        <fullName evidence="5">Protein SCO1/2</fullName>
    </submittedName>
</protein>
<organism evidence="5 6">
    <name type="scientific">Xaviernesmea oryzae</name>
    <dbReference type="NCBI Taxonomy" id="464029"/>
    <lineage>
        <taxon>Bacteria</taxon>
        <taxon>Pseudomonadati</taxon>
        <taxon>Pseudomonadota</taxon>
        <taxon>Alphaproteobacteria</taxon>
        <taxon>Hyphomicrobiales</taxon>
        <taxon>Rhizobiaceae</taxon>
        <taxon>Rhizobium/Agrobacterium group</taxon>
        <taxon>Xaviernesmea</taxon>
    </lineage>
</organism>
<keyword evidence="6" id="KW-1185">Reference proteome</keyword>
<feature type="binding site" evidence="2">
    <location>
        <position position="80"/>
    </location>
    <ligand>
        <name>Cu cation</name>
        <dbReference type="ChEBI" id="CHEBI:23378"/>
    </ligand>
</feature>
<keyword evidence="2" id="KW-0186">Copper</keyword>
<sequence length="198" mass="21516">MKQILFGLVFLSIAAGAVSAHDGKHHAAPKPLAAEGGVFQGGSLHLAKVTLTDQNGHERPYPWGVAEKGLLVMTFGYTTCESLCPLGNAVMAQLEAHLGSETPSKVRLVSVTIDPETDTPDVLRETSADFGASDDWFWLTGDRETINRLLRSAAIKTGDPELHDPVFLVGDPRSGRFYRSQSMPTADELMKIIRSFPR</sequence>
<dbReference type="Gene3D" id="3.40.30.10">
    <property type="entry name" value="Glutaredoxin"/>
    <property type="match status" value="1"/>
</dbReference>
<keyword evidence="4" id="KW-0732">Signal</keyword>
<proteinExistence type="inferred from homology"/>
<feature type="chain" id="PRO_5010877840" evidence="4">
    <location>
        <begin position="21"/>
        <end position="198"/>
    </location>
</feature>
<dbReference type="Proteomes" id="UP000192903">
    <property type="component" value="Unassembled WGS sequence"/>
</dbReference>
<dbReference type="EMBL" id="FXAF01000008">
    <property type="protein sequence ID" value="SMF60898.1"/>
    <property type="molecule type" value="Genomic_DNA"/>
</dbReference>
<evidence type="ECO:0000313" key="6">
    <source>
        <dbReference type="Proteomes" id="UP000192903"/>
    </source>
</evidence>
<dbReference type="STRING" id="464029.SAMN02982989_1135"/>
<keyword evidence="2" id="KW-0479">Metal-binding</keyword>
<gene>
    <name evidence="5" type="ORF">SAMN02982989_1135</name>
</gene>
<evidence type="ECO:0000256" key="3">
    <source>
        <dbReference type="PIRSR" id="PIRSR603782-2"/>
    </source>
</evidence>
<dbReference type="InterPro" id="IPR036249">
    <property type="entry name" value="Thioredoxin-like_sf"/>
</dbReference>
<evidence type="ECO:0000256" key="1">
    <source>
        <dbReference type="ARBA" id="ARBA00010996"/>
    </source>
</evidence>
<dbReference type="RefSeq" id="WP_085423993.1">
    <property type="nucleotide sequence ID" value="NZ_FXAF01000008.1"/>
</dbReference>
<feature type="disulfide bond" description="Redox-active" evidence="3">
    <location>
        <begin position="80"/>
        <end position="84"/>
    </location>
</feature>
<comment type="similarity">
    <text evidence="1">Belongs to the SCO1/2 family.</text>
</comment>
<dbReference type="AlphaFoldDB" id="A0A1X7FY73"/>
<keyword evidence="3" id="KW-1015">Disulfide bond</keyword>
<name>A0A1X7FY73_9HYPH</name>
<feature type="binding site" evidence="2">
    <location>
        <position position="84"/>
    </location>
    <ligand>
        <name>Cu cation</name>
        <dbReference type="ChEBI" id="CHEBI:23378"/>
    </ligand>
</feature>
<dbReference type="OrthoDB" id="5296507at2"/>
<dbReference type="GO" id="GO:0046872">
    <property type="term" value="F:metal ion binding"/>
    <property type="evidence" value="ECO:0007669"/>
    <property type="project" value="UniProtKB-KW"/>
</dbReference>